<organism evidence="1 2">
    <name type="scientific">Anaerohalosphaera lusitana</name>
    <dbReference type="NCBI Taxonomy" id="1936003"/>
    <lineage>
        <taxon>Bacteria</taxon>
        <taxon>Pseudomonadati</taxon>
        <taxon>Planctomycetota</taxon>
        <taxon>Phycisphaerae</taxon>
        <taxon>Sedimentisphaerales</taxon>
        <taxon>Anaerohalosphaeraceae</taxon>
        <taxon>Anaerohalosphaera</taxon>
    </lineage>
</organism>
<evidence type="ECO:0000313" key="1">
    <source>
        <dbReference type="EMBL" id="AQT67403.1"/>
    </source>
</evidence>
<reference evidence="2" key="1">
    <citation type="submission" date="2017-02" db="EMBL/GenBank/DDBJ databases">
        <title>Comparative genomics and description of representatives of a novel lineage of planctomycetes thriving in anoxic sediments.</title>
        <authorList>
            <person name="Spring S."/>
            <person name="Bunk B."/>
            <person name="Sproer C."/>
        </authorList>
    </citation>
    <scope>NUCLEOTIDE SEQUENCE [LARGE SCALE GENOMIC DNA]</scope>
    <source>
        <strain evidence="2">ST-NAGAB-D1</strain>
    </source>
</reference>
<dbReference type="STRING" id="1936003.STSP2_00547"/>
<dbReference type="EMBL" id="CP019791">
    <property type="protein sequence ID" value="AQT67403.1"/>
    <property type="molecule type" value="Genomic_DNA"/>
</dbReference>
<dbReference type="Proteomes" id="UP000189674">
    <property type="component" value="Chromosome"/>
</dbReference>
<accession>A0A1U9NHL1</accession>
<name>A0A1U9NHL1_9BACT</name>
<keyword evidence="2" id="KW-1185">Reference proteome</keyword>
<gene>
    <name evidence="1" type="ORF">STSP2_00547</name>
</gene>
<dbReference type="KEGG" id="alus:STSP2_00547"/>
<evidence type="ECO:0000313" key="2">
    <source>
        <dbReference type="Proteomes" id="UP000189674"/>
    </source>
</evidence>
<sequence>MKKFYQKHWIPFIMTKKKILILAAASYIALC</sequence>
<protein>
    <submittedName>
        <fullName evidence="1">Uncharacterized protein</fullName>
    </submittedName>
</protein>
<dbReference type="AlphaFoldDB" id="A0A1U9NHL1"/>
<proteinExistence type="predicted"/>